<feature type="compositionally biased region" description="Polar residues" evidence="1">
    <location>
        <begin position="15"/>
        <end position="25"/>
    </location>
</feature>
<dbReference type="OrthoDB" id="5821057at2759"/>
<reference evidence="2 3" key="2">
    <citation type="submission" date="2018-11" db="EMBL/GenBank/DDBJ databases">
        <authorList>
            <consortium name="Pathogen Informatics"/>
        </authorList>
    </citation>
    <scope>NUCLEOTIDE SEQUENCE [LARGE SCALE GENOMIC DNA]</scope>
    <source>
        <strain evidence="2 3">MHpl1</strain>
    </source>
</reference>
<protein>
    <submittedName>
        <fullName evidence="2 4">Uncharacterized protein</fullName>
    </submittedName>
</protein>
<feature type="region of interest" description="Disordered" evidence="1">
    <location>
        <begin position="1"/>
        <end position="54"/>
    </location>
</feature>
<dbReference type="Proteomes" id="UP000268014">
    <property type="component" value="Unassembled WGS sequence"/>
</dbReference>
<reference evidence="4" key="1">
    <citation type="submission" date="2017-02" db="UniProtKB">
        <authorList>
            <consortium name="WormBaseParasite"/>
        </authorList>
    </citation>
    <scope>IDENTIFICATION</scope>
</reference>
<dbReference type="AlphaFoldDB" id="A0A0N4W5E3"/>
<feature type="compositionally biased region" description="Acidic residues" evidence="1">
    <location>
        <begin position="1"/>
        <end position="11"/>
    </location>
</feature>
<dbReference type="EMBL" id="UZAF01016297">
    <property type="protein sequence ID" value="VDO25092.1"/>
    <property type="molecule type" value="Genomic_DNA"/>
</dbReference>
<evidence type="ECO:0000313" key="3">
    <source>
        <dbReference type="Proteomes" id="UP000268014"/>
    </source>
</evidence>
<organism evidence="4">
    <name type="scientific">Haemonchus placei</name>
    <name type="common">Barber's pole worm</name>
    <dbReference type="NCBI Taxonomy" id="6290"/>
    <lineage>
        <taxon>Eukaryota</taxon>
        <taxon>Metazoa</taxon>
        <taxon>Ecdysozoa</taxon>
        <taxon>Nematoda</taxon>
        <taxon>Chromadorea</taxon>
        <taxon>Rhabditida</taxon>
        <taxon>Rhabditina</taxon>
        <taxon>Rhabditomorpha</taxon>
        <taxon>Strongyloidea</taxon>
        <taxon>Trichostrongylidae</taxon>
        <taxon>Haemonchus</taxon>
    </lineage>
</organism>
<accession>A0A0N4W5E3</accession>
<gene>
    <name evidence="2" type="ORF">HPLM_LOCUS5165</name>
</gene>
<name>A0A0N4W5E3_HAEPC</name>
<evidence type="ECO:0000313" key="2">
    <source>
        <dbReference type="EMBL" id="VDO25092.1"/>
    </source>
</evidence>
<evidence type="ECO:0000313" key="4">
    <source>
        <dbReference type="WBParaSite" id="HPLM_0000517301-mRNA-1"/>
    </source>
</evidence>
<evidence type="ECO:0000256" key="1">
    <source>
        <dbReference type="SAM" id="MobiDB-lite"/>
    </source>
</evidence>
<dbReference type="WBParaSite" id="HPLM_0000517301-mRNA-1">
    <property type="protein sequence ID" value="HPLM_0000517301-mRNA-1"/>
    <property type="gene ID" value="HPLM_0000517301"/>
</dbReference>
<sequence>MTLLNEYEDFGANEACQQSPTTPTLAPNPLEYATQSASTHNPRGTTAINSSVRRSIVPAATTPASDDYDDEPLNTAFPLLIADDDVHQKSPPEPIRFDEGPEKSNPHQATIDDIAMRRFNNAAGATFLHSAAPEVRRKFERVWNDDDIPSESLRNLKIHTLAVSLLTAKQLEEYNRWATKRRYVLKARERELSHLSAAAKRALRRISNRCTS</sequence>
<keyword evidence="3" id="KW-1185">Reference proteome</keyword>
<proteinExistence type="predicted"/>
<feature type="compositionally biased region" description="Polar residues" evidence="1">
    <location>
        <begin position="33"/>
        <end position="53"/>
    </location>
</feature>